<dbReference type="AlphaFoldDB" id="Q6IJH0"/>
<accession>Q6IJH0</accession>
<reference evidence="2" key="1">
    <citation type="journal article" date="2003" name="Genome Biol.">
        <title>An integrated gene annotation and transcriptional profiling approach towards the full gene content of the Drosophila genome.</title>
        <authorList>
            <person name="Hild M."/>
            <person name="Beckmann B."/>
            <person name="Haas S.A."/>
            <person name="Koch B."/>
            <person name="Solovyev V."/>
            <person name="Busold C."/>
            <person name="Fellenberg K."/>
            <person name="Boutros M."/>
            <person name="Vingron M."/>
            <person name="Sauer F."/>
            <person name="Hoheisel J.D."/>
            <person name="Paro R."/>
        </authorList>
    </citation>
    <scope>NUCLEOTIDE SEQUENCE</scope>
</reference>
<proteinExistence type="predicted"/>
<protein>
    <submittedName>
        <fullName evidence="2">HDC14918</fullName>
    </submittedName>
</protein>
<feature type="transmembrane region" description="Helical" evidence="1">
    <location>
        <begin position="82"/>
        <end position="99"/>
    </location>
</feature>
<organism evidence="2">
    <name type="scientific">Drosophila melanogaster</name>
    <name type="common">Fruit fly</name>
    <dbReference type="NCBI Taxonomy" id="7227"/>
    <lineage>
        <taxon>Eukaryota</taxon>
        <taxon>Metazoa</taxon>
        <taxon>Ecdysozoa</taxon>
        <taxon>Arthropoda</taxon>
        <taxon>Hexapoda</taxon>
        <taxon>Insecta</taxon>
        <taxon>Pterygota</taxon>
        <taxon>Neoptera</taxon>
        <taxon>Endopterygota</taxon>
        <taxon>Diptera</taxon>
        <taxon>Brachycera</taxon>
        <taxon>Muscomorpha</taxon>
        <taxon>Ephydroidea</taxon>
        <taxon>Drosophilidae</taxon>
        <taxon>Drosophila</taxon>
        <taxon>Sophophora</taxon>
    </lineage>
</organism>
<sequence length="146" mass="16075">MHSRTQSVSGVFCLWLHECAFVLCMWSVRHTLRMKMTTSTAARRDFNAVLGLGLGSGYVSVSGYASAFASASGYGQGSSAEFWVLVVLAPSLLSARVHVMPSKRRPKFKPFGLVHIFRFRFLRLSGGKDMRRPACLGPKIVANLYG</sequence>
<evidence type="ECO:0000313" key="2">
    <source>
        <dbReference type="EMBL" id="DAA04251.1"/>
    </source>
</evidence>
<name>Q6IJH0_DROME</name>
<keyword evidence="1" id="KW-0812">Transmembrane</keyword>
<dbReference type="EMBL" id="BK002746">
    <property type="protein sequence ID" value="DAA04251.1"/>
    <property type="molecule type" value="Genomic_DNA"/>
</dbReference>
<feature type="transmembrane region" description="Helical" evidence="1">
    <location>
        <begin position="49"/>
        <end position="70"/>
    </location>
</feature>
<evidence type="ECO:0000256" key="1">
    <source>
        <dbReference type="SAM" id="Phobius"/>
    </source>
</evidence>
<feature type="transmembrane region" description="Helical" evidence="1">
    <location>
        <begin position="6"/>
        <end position="28"/>
    </location>
</feature>
<keyword evidence="1" id="KW-0472">Membrane</keyword>
<keyword evidence="1" id="KW-1133">Transmembrane helix</keyword>
<gene>
    <name evidence="2" type="ORF">HDC14918</name>
</gene>